<dbReference type="GO" id="GO:0046872">
    <property type="term" value="F:metal ion binding"/>
    <property type="evidence" value="ECO:0007669"/>
    <property type="project" value="UniProtKB-KW"/>
</dbReference>
<gene>
    <name evidence="8" type="ordered locus">Hore_10680</name>
</gene>
<dbReference type="eggNOG" id="COG2003">
    <property type="taxonomic scope" value="Bacteria"/>
</dbReference>
<evidence type="ECO:0000256" key="1">
    <source>
        <dbReference type="ARBA" id="ARBA00010243"/>
    </source>
</evidence>
<keyword evidence="4" id="KW-0378">Hydrolase</keyword>
<dbReference type="HOGENOM" id="CLU_1155172_0_0_9"/>
<keyword evidence="2" id="KW-0645">Protease</keyword>
<evidence type="ECO:0000313" key="9">
    <source>
        <dbReference type="Proteomes" id="UP000000719"/>
    </source>
</evidence>
<dbReference type="InterPro" id="IPR037518">
    <property type="entry name" value="MPN"/>
</dbReference>
<keyword evidence="6" id="KW-0482">Metalloprotease</keyword>
<dbReference type="RefSeq" id="WP_012636008.1">
    <property type="nucleotide sequence ID" value="NC_011899.1"/>
</dbReference>
<keyword evidence="5" id="KW-0862">Zinc</keyword>
<evidence type="ECO:0000313" key="8">
    <source>
        <dbReference type="EMBL" id="ACL69823.1"/>
    </source>
</evidence>
<dbReference type="Pfam" id="PF04002">
    <property type="entry name" value="RadC"/>
    <property type="match status" value="1"/>
</dbReference>
<dbReference type="KEGG" id="hor:Hore_10680"/>
<dbReference type="PANTHER" id="PTHR30471:SF3">
    <property type="entry name" value="UPF0758 PROTEIN YEES-RELATED"/>
    <property type="match status" value="1"/>
</dbReference>
<sequence>MINVYCWRCGTKVSKKDILGLGHFDQQIGKYQGKKFIAFKCPKCKKARYQILDTDLFSFQKKTSQKFKNSPGVNNEAGIDIDQVIDFYKVLNDIDTVDNFLEKCEMASDTISTELDKPIVQPLDVYNLFCELNTTNDKRLMILTLDEDNYLITWEFLGEGTNKPIKLDPKTIFHTSFLLEEKTSVIIAENMNDNFTRPSQKDVLVTKRLVKAGKILGIDFLDHIVIEADGYHSYDQLNLI</sequence>
<dbReference type="GO" id="GO:0008237">
    <property type="term" value="F:metallopeptidase activity"/>
    <property type="evidence" value="ECO:0007669"/>
    <property type="project" value="UniProtKB-KW"/>
</dbReference>
<dbReference type="InterPro" id="IPR001405">
    <property type="entry name" value="UPF0758"/>
</dbReference>
<organism evidence="8 9">
    <name type="scientific">Halothermothrix orenii (strain H 168 / OCM 544 / DSM 9562)</name>
    <dbReference type="NCBI Taxonomy" id="373903"/>
    <lineage>
        <taxon>Bacteria</taxon>
        <taxon>Bacillati</taxon>
        <taxon>Bacillota</taxon>
        <taxon>Clostridia</taxon>
        <taxon>Halanaerobiales</taxon>
        <taxon>Halothermotrichaceae</taxon>
        <taxon>Halothermothrix</taxon>
    </lineage>
</organism>
<evidence type="ECO:0000256" key="2">
    <source>
        <dbReference type="ARBA" id="ARBA00022670"/>
    </source>
</evidence>
<protein>
    <submittedName>
        <fullName evidence="8">DNA repair protein RadC</fullName>
    </submittedName>
</protein>
<evidence type="ECO:0000256" key="3">
    <source>
        <dbReference type="ARBA" id="ARBA00022723"/>
    </source>
</evidence>
<dbReference type="STRING" id="373903.Hore_10680"/>
<dbReference type="Gene3D" id="3.40.140.10">
    <property type="entry name" value="Cytidine Deaminase, domain 2"/>
    <property type="match status" value="1"/>
</dbReference>
<evidence type="ECO:0000256" key="4">
    <source>
        <dbReference type="ARBA" id="ARBA00022801"/>
    </source>
</evidence>
<proteinExistence type="inferred from homology"/>
<name>B8CX04_HALOH</name>
<comment type="similarity">
    <text evidence="1">Belongs to the UPF0758 family.</text>
</comment>
<feature type="domain" description="MPN" evidence="7">
    <location>
        <begin position="118"/>
        <end position="240"/>
    </location>
</feature>
<reference evidence="8 9" key="1">
    <citation type="journal article" date="2009" name="PLoS ONE">
        <title>Genome analysis of the anaerobic thermohalophilic bacterium Halothermothrix orenii.</title>
        <authorList>
            <person name="Mavromatis K."/>
            <person name="Ivanova N."/>
            <person name="Anderson I."/>
            <person name="Lykidis A."/>
            <person name="Hooper S.D."/>
            <person name="Sun H."/>
            <person name="Kunin V."/>
            <person name="Lapidus A."/>
            <person name="Hugenholtz P."/>
            <person name="Patel B."/>
            <person name="Kyrpides N.C."/>
        </authorList>
    </citation>
    <scope>NUCLEOTIDE SEQUENCE [LARGE SCALE GENOMIC DNA]</scope>
    <source>
        <strain evidence="9">H 168 / OCM 544 / DSM 9562</strain>
    </source>
</reference>
<dbReference type="InterPro" id="IPR025657">
    <property type="entry name" value="RadC_JAB"/>
</dbReference>
<keyword evidence="9" id="KW-1185">Reference proteome</keyword>
<dbReference type="EMBL" id="CP001098">
    <property type="protein sequence ID" value="ACL69823.1"/>
    <property type="molecule type" value="Genomic_DNA"/>
</dbReference>
<dbReference type="PANTHER" id="PTHR30471">
    <property type="entry name" value="DNA REPAIR PROTEIN RADC"/>
    <property type="match status" value="1"/>
</dbReference>
<dbReference type="OrthoDB" id="9804482at2"/>
<dbReference type="GO" id="GO:0006508">
    <property type="term" value="P:proteolysis"/>
    <property type="evidence" value="ECO:0007669"/>
    <property type="project" value="UniProtKB-KW"/>
</dbReference>
<dbReference type="Proteomes" id="UP000000719">
    <property type="component" value="Chromosome"/>
</dbReference>
<dbReference type="PROSITE" id="PS50249">
    <property type="entry name" value="MPN"/>
    <property type="match status" value="1"/>
</dbReference>
<evidence type="ECO:0000256" key="6">
    <source>
        <dbReference type="ARBA" id="ARBA00023049"/>
    </source>
</evidence>
<accession>B8CX04</accession>
<keyword evidence="3" id="KW-0479">Metal-binding</keyword>
<evidence type="ECO:0000256" key="5">
    <source>
        <dbReference type="ARBA" id="ARBA00022833"/>
    </source>
</evidence>
<evidence type="ECO:0000259" key="7">
    <source>
        <dbReference type="PROSITE" id="PS50249"/>
    </source>
</evidence>
<dbReference type="AlphaFoldDB" id="B8CX04"/>